<accession>A0A0D2JH39</accession>
<dbReference type="AlphaFoldDB" id="A0A0D2JH39"/>
<dbReference type="STRING" id="1429043.X474_05755"/>
<protein>
    <submittedName>
        <fullName evidence="1">Uncharacterized protein</fullName>
    </submittedName>
</protein>
<reference evidence="1 2" key="1">
    <citation type="submission" date="2013-11" db="EMBL/GenBank/DDBJ databases">
        <title>Metagenomic analysis of a methanogenic consortium involved in long chain n-alkane degradation.</title>
        <authorList>
            <person name="Davidova I.A."/>
            <person name="Callaghan A.V."/>
            <person name="Wawrik B."/>
            <person name="Pruitt S."/>
            <person name="Marks C."/>
            <person name="Duncan K.E."/>
            <person name="Suflita J.M."/>
        </authorList>
    </citation>
    <scope>NUCLEOTIDE SEQUENCE [LARGE SCALE GENOMIC DNA]</scope>
    <source>
        <strain evidence="1 2">SPR</strain>
    </source>
</reference>
<gene>
    <name evidence="1" type="ORF">X474_05755</name>
</gene>
<dbReference type="RefSeq" id="WP_044347269.1">
    <property type="nucleotide sequence ID" value="NZ_AZAC01000005.1"/>
</dbReference>
<dbReference type="InParanoid" id="A0A0D2JH39"/>
<dbReference type="InterPro" id="IPR009734">
    <property type="entry name" value="Myoviridae_GpU"/>
</dbReference>
<proteinExistence type="predicted"/>
<dbReference type="EMBL" id="AZAC01000005">
    <property type="protein sequence ID" value="KIX15036.1"/>
    <property type="molecule type" value="Genomic_DNA"/>
</dbReference>
<name>A0A0D2JH39_9BACT</name>
<evidence type="ECO:0000313" key="1">
    <source>
        <dbReference type="EMBL" id="KIX15036.1"/>
    </source>
</evidence>
<keyword evidence="2" id="KW-1185">Reference proteome</keyword>
<evidence type="ECO:0000313" key="2">
    <source>
        <dbReference type="Proteomes" id="UP000032233"/>
    </source>
</evidence>
<dbReference type="Proteomes" id="UP000032233">
    <property type="component" value="Unassembled WGS sequence"/>
</dbReference>
<comment type="caution">
    <text evidence="1">The sequence shown here is derived from an EMBL/GenBank/DDBJ whole genome shotgun (WGS) entry which is preliminary data.</text>
</comment>
<organism evidence="1 2">
    <name type="scientific">Dethiosulfatarculus sandiegensis</name>
    <dbReference type="NCBI Taxonomy" id="1429043"/>
    <lineage>
        <taxon>Bacteria</taxon>
        <taxon>Pseudomonadati</taxon>
        <taxon>Thermodesulfobacteriota</taxon>
        <taxon>Desulfarculia</taxon>
        <taxon>Desulfarculales</taxon>
        <taxon>Desulfarculaceae</taxon>
        <taxon>Dethiosulfatarculus</taxon>
    </lineage>
</organism>
<sequence>MAKGDQIGAFGPICFETSMAHIRTFEDLREENRARYATHDVLNLEQKLQFLGLELIKVGLAMKFHQAFCVPQDELTRLRQVVRDHKAHTLMIGGLNLGEFVLEELTGTWTRVANDGVLLFASADVRLKEYR</sequence>
<dbReference type="Pfam" id="PF06995">
    <property type="entry name" value="Phage_P2_GpU"/>
    <property type="match status" value="1"/>
</dbReference>
<dbReference type="OrthoDB" id="1550902at2"/>